<sequence>MVSSPFSSRYRSSVDSSLQSSFGIGYNTGMAGLFANIVDVGGLRRRSSSSSRCSVSDDLPKRPSLLRNQATGEPSTTTYKESVGRSLSSCGRTRTATDLLSRVASVPSQPRHSHSEFASPVTSLVSSSICQSGQEPSSPQTISSVATNNSHSGVNDVSMPLSGGYFSFPSFGSWNGEDEYDREEEQETELSL</sequence>
<feature type="region of interest" description="Disordered" evidence="1">
    <location>
        <begin position="46"/>
        <end position="91"/>
    </location>
</feature>
<name>A0ABR3YMV1_9PEZI</name>
<dbReference type="Proteomes" id="UP001583280">
    <property type="component" value="Unassembled WGS sequence"/>
</dbReference>
<comment type="caution">
    <text evidence="2">The sequence shown here is derived from an EMBL/GenBank/DDBJ whole genome shotgun (WGS) entry which is preliminary data.</text>
</comment>
<evidence type="ECO:0000256" key="1">
    <source>
        <dbReference type="SAM" id="MobiDB-lite"/>
    </source>
</evidence>
<reference evidence="2 3" key="1">
    <citation type="journal article" date="2024" name="IMA Fungus">
        <title>IMA Genome - F19 : A genome assembly and annotation guide to empower mycologists, including annotated draft genome sequences of Ceratocystis pirilliformis, Diaporthe australafricana, Fusarium ophioides, Paecilomyces lecythidis, and Sporothrix stenoceras.</title>
        <authorList>
            <person name="Aylward J."/>
            <person name="Wilson A.M."/>
            <person name="Visagie C.M."/>
            <person name="Spraker J."/>
            <person name="Barnes I."/>
            <person name="Buitendag C."/>
            <person name="Ceriani C."/>
            <person name="Del Mar Angel L."/>
            <person name="du Plessis D."/>
            <person name="Fuchs T."/>
            <person name="Gasser K."/>
            <person name="Kramer D."/>
            <person name="Li W."/>
            <person name="Munsamy K."/>
            <person name="Piso A."/>
            <person name="Price J.L."/>
            <person name="Sonnekus B."/>
            <person name="Thomas C."/>
            <person name="van der Nest A."/>
            <person name="van Dijk A."/>
            <person name="van Heerden A."/>
            <person name="van Vuuren N."/>
            <person name="Yilmaz N."/>
            <person name="Duong T.A."/>
            <person name="van der Merwe N.A."/>
            <person name="Wingfield M.J."/>
            <person name="Wingfield B.D."/>
        </authorList>
    </citation>
    <scope>NUCLEOTIDE SEQUENCE [LARGE SCALE GENOMIC DNA]</scope>
    <source>
        <strain evidence="2 3">CMW 12675</strain>
    </source>
</reference>
<keyword evidence="3" id="KW-1185">Reference proteome</keyword>
<dbReference type="EMBL" id="JAWDJO010000215">
    <property type="protein sequence ID" value="KAL1889469.1"/>
    <property type="molecule type" value="Genomic_DNA"/>
</dbReference>
<evidence type="ECO:0000313" key="3">
    <source>
        <dbReference type="Proteomes" id="UP001583280"/>
    </source>
</evidence>
<proteinExistence type="predicted"/>
<evidence type="ECO:0000313" key="2">
    <source>
        <dbReference type="EMBL" id="KAL1889469.1"/>
    </source>
</evidence>
<feature type="compositionally biased region" description="Polar residues" evidence="1">
    <location>
        <begin position="66"/>
        <end position="91"/>
    </location>
</feature>
<feature type="region of interest" description="Disordered" evidence="1">
    <location>
        <begin position="129"/>
        <end position="157"/>
    </location>
</feature>
<protein>
    <submittedName>
        <fullName evidence="2">Uncharacterized protein</fullName>
    </submittedName>
</protein>
<gene>
    <name evidence="2" type="ORF">Cpir12675_005777</name>
</gene>
<feature type="compositionally biased region" description="Polar residues" evidence="1">
    <location>
        <begin position="129"/>
        <end position="155"/>
    </location>
</feature>
<accession>A0ABR3YMV1</accession>
<organism evidence="2 3">
    <name type="scientific">Ceratocystis pirilliformis</name>
    <dbReference type="NCBI Taxonomy" id="259994"/>
    <lineage>
        <taxon>Eukaryota</taxon>
        <taxon>Fungi</taxon>
        <taxon>Dikarya</taxon>
        <taxon>Ascomycota</taxon>
        <taxon>Pezizomycotina</taxon>
        <taxon>Sordariomycetes</taxon>
        <taxon>Hypocreomycetidae</taxon>
        <taxon>Microascales</taxon>
        <taxon>Ceratocystidaceae</taxon>
        <taxon>Ceratocystis</taxon>
    </lineage>
</organism>